<accession>A0A182FXP0</accession>
<dbReference type="VEuPathDB" id="VectorBase:AALB014407"/>
<reference evidence="1" key="2">
    <citation type="submission" date="2022-08" db="UniProtKB">
        <authorList>
            <consortium name="EnsemblMetazoa"/>
        </authorList>
    </citation>
    <scope>IDENTIFICATION</scope>
    <source>
        <strain evidence="1">STECLA/ALBI9_A</strain>
    </source>
</reference>
<dbReference type="AlphaFoldDB" id="A0A182FXP0"/>
<organism evidence="1 2">
    <name type="scientific">Anopheles albimanus</name>
    <name type="common">New world malaria mosquito</name>
    <dbReference type="NCBI Taxonomy" id="7167"/>
    <lineage>
        <taxon>Eukaryota</taxon>
        <taxon>Metazoa</taxon>
        <taxon>Ecdysozoa</taxon>
        <taxon>Arthropoda</taxon>
        <taxon>Hexapoda</taxon>
        <taxon>Insecta</taxon>
        <taxon>Pterygota</taxon>
        <taxon>Neoptera</taxon>
        <taxon>Endopterygota</taxon>
        <taxon>Diptera</taxon>
        <taxon>Nematocera</taxon>
        <taxon>Culicoidea</taxon>
        <taxon>Culicidae</taxon>
        <taxon>Anophelinae</taxon>
        <taxon>Anopheles</taxon>
    </lineage>
</organism>
<proteinExistence type="predicted"/>
<evidence type="ECO:0000313" key="2">
    <source>
        <dbReference type="Proteomes" id="UP000069272"/>
    </source>
</evidence>
<evidence type="ECO:0000313" key="1">
    <source>
        <dbReference type="EnsemblMetazoa" id="AALB014407-PB"/>
    </source>
</evidence>
<dbReference type="EnsemblMetazoa" id="AALB014407-RB">
    <property type="protein sequence ID" value="AALB014407-PB"/>
    <property type="gene ID" value="AALB014407"/>
</dbReference>
<name>A0A182FXP0_ANOAL</name>
<dbReference type="Proteomes" id="UP000069272">
    <property type="component" value="Chromosome 3L"/>
</dbReference>
<reference evidence="1 2" key="1">
    <citation type="journal article" date="2017" name="G3 (Bethesda)">
        <title>The Physical Genome Mapping of Anopheles albimanus Corrected Scaffold Misassemblies and Identified Interarm Rearrangements in Genus Anopheles.</title>
        <authorList>
            <person name="Artemov G.N."/>
            <person name="Peery A.N."/>
            <person name="Jiang X."/>
            <person name="Tu Z."/>
            <person name="Stegniy V.N."/>
            <person name="Sharakhova M.V."/>
            <person name="Sharakhov I.V."/>
        </authorList>
    </citation>
    <scope>NUCLEOTIDE SEQUENCE [LARGE SCALE GENOMIC DNA]</scope>
    <source>
        <strain evidence="1 2">ALBI9_A</strain>
    </source>
</reference>
<protein>
    <submittedName>
        <fullName evidence="1">Uncharacterized protein</fullName>
    </submittedName>
</protein>
<sequence length="66" mass="7111">VTSEKSSLACSFTSAVQAVPSEFRNPVRSREVIGSAPHPALPPSKKGMSACMLFQRGIHRVPWSNS</sequence>
<keyword evidence="2" id="KW-1185">Reference proteome</keyword>